<evidence type="ECO:0000256" key="5">
    <source>
        <dbReference type="ARBA" id="ARBA00022692"/>
    </source>
</evidence>
<feature type="transmembrane region" description="Helical" evidence="8">
    <location>
        <begin position="196"/>
        <end position="217"/>
    </location>
</feature>
<keyword evidence="3" id="KW-0813">Transport</keyword>
<feature type="transmembrane region" description="Helical" evidence="8">
    <location>
        <begin position="68"/>
        <end position="89"/>
    </location>
</feature>
<feature type="non-terminal residue" evidence="9">
    <location>
        <position position="1"/>
    </location>
</feature>
<feature type="transmembrane region" description="Helical" evidence="8">
    <location>
        <begin position="229"/>
        <end position="250"/>
    </location>
</feature>
<dbReference type="GO" id="GO:0005886">
    <property type="term" value="C:plasma membrane"/>
    <property type="evidence" value="ECO:0007669"/>
    <property type="project" value="UniProtKB-SubCell"/>
</dbReference>
<evidence type="ECO:0000256" key="4">
    <source>
        <dbReference type="ARBA" id="ARBA00022475"/>
    </source>
</evidence>
<gene>
    <name evidence="9" type="ORF">METZ01_LOCUS372315</name>
</gene>
<dbReference type="PANTHER" id="PTHR36838:SF4">
    <property type="entry name" value="AUXIN EFFLUX CARRIER FAMILY PROTEIN"/>
    <property type="match status" value="1"/>
</dbReference>
<dbReference type="InterPro" id="IPR004776">
    <property type="entry name" value="Mem_transp_PIN-like"/>
</dbReference>
<comment type="similarity">
    <text evidence="2">Belongs to the auxin efflux carrier (TC 2.A.69) family.</text>
</comment>
<evidence type="ECO:0008006" key="10">
    <source>
        <dbReference type="Google" id="ProtNLM"/>
    </source>
</evidence>
<reference evidence="9" key="1">
    <citation type="submission" date="2018-05" db="EMBL/GenBank/DDBJ databases">
        <authorList>
            <person name="Lanie J.A."/>
            <person name="Ng W.-L."/>
            <person name="Kazmierczak K.M."/>
            <person name="Andrzejewski T.M."/>
            <person name="Davidsen T.M."/>
            <person name="Wayne K.J."/>
            <person name="Tettelin H."/>
            <person name="Glass J.I."/>
            <person name="Rusch D."/>
            <person name="Podicherti R."/>
            <person name="Tsui H.-C.T."/>
            <person name="Winkler M.E."/>
        </authorList>
    </citation>
    <scope>NUCLEOTIDE SEQUENCE</scope>
</reference>
<proteinExistence type="inferred from homology"/>
<evidence type="ECO:0000256" key="6">
    <source>
        <dbReference type="ARBA" id="ARBA00022989"/>
    </source>
</evidence>
<comment type="subcellular location">
    <subcellularLocation>
        <location evidence="1">Cell membrane</location>
        <topology evidence="1">Multi-pass membrane protein</topology>
    </subcellularLocation>
</comment>
<feature type="non-terminal residue" evidence="9">
    <location>
        <position position="303"/>
    </location>
</feature>
<protein>
    <recommendedName>
        <fullName evidence="10">AEC family transporter</fullName>
    </recommendedName>
</protein>
<dbReference type="GO" id="GO:0055085">
    <property type="term" value="P:transmembrane transport"/>
    <property type="evidence" value="ECO:0007669"/>
    <property type="project" value="InterPro"/>
</dbReference>
<sequence>SVLSNFIEIFLLLSPVFFLIILGNILRRIRVPDISFWDVSDKLVYWVLAPSLLFHFISQINLSSEMLYSYAAVILSGILFVTTVVIILAKLFRYSPETWTSILQGAVRHNAFIALAIAGSIFGDEGLAIATVFMLIYVPSINIIVITIMISSLDQPGKTRSKKNISNIFVELIKNPFVLAMIAGVFFSMIESDKLVVIVEISDLLGSAALPIILLTIGAKIKIRNLSLAITPIAISNFFKLITFPLIAYFVSKFMGLSQIEVIIAVVFASVPTAAMSHTFAKQFGADEQLMTSIVTTQVALSF</sequence>
<feature type="transmembrane region" description="Helical" evidence="8">
    <location>
        <begin position="262"/>
        <end position="281"/>
    </location>
</feature>
<evidence type="ECO:0000256" key="8">
    <source>
        <dbReference type="SAM" id="Phobius"/>
    </source>
</evidence>
<keyword evidence="4" id="KW-1003">Cell membrane</keyword>
<evidence type="ECO:0000313" key="9">
    <source>
        <dbReference type="EMBL" id="SVD19461.1"/>
    </source>
</evidence>
<name>A0A382TDJ0_9ZZZZ</name>
<feature type="transmembrane region" description="Helical" evidence="8">
    <location>
        <begin position="128"/>
        <end position="151"/>
    </location>
</feature>
<dbReference type="Pfam" id="PF03547">
    <property type="entry name" value="Mem_trans"/>
    <property type="match status" value="1"/>
</dbReference>
<organism evidence="9">
    <name type="scientific">marine metagenome</name>
    <dbReference type="NCBI Taxonomy" id="408172"/>
    <lineage>
        <taxon>unclassified sequences</taxon>
        <taxon>metagenomes</taxon>
        <taxon>ecological metagenomes</taxon>
    </lineage>
</organism>
<feature type="transmembrane region" description="Helical" evidence="8">
    <location>
        <begin position="6"/>
        <end position="23"/>
    </location>
</feature>
<evidence type="ECO:0000256" key="2">
    <source>
        <dbReference type="ARBA" id="ARBA00010145"/>
    </source>
</evidence>
<keyword evidence="5 8" id="KW-0812">Transmembrane</keyword>
<evidence type="ECO:0000256" key="7">
    <source>
        <dbReference type="ARBA" id="ARBA00023136"/>
    </source>
</evidence>
<dbReference type="InterPro" id="IPR038770">
    <property type="entry name" value="Na+/solute_symporter_sf"/>
</dbReference>
<accession>A0A382TDJ0</accession>
<feature type="transmembrane region" description="Helical" evidence="8">
    <location>
        <begin position="43"/>
        <end position="62"/>
    </location>
</feature>
<dbReference type="PANTHER" id="PTHR36838">
    <property type="entry name" value="AUXIN EFFLUX CARRIER FAMILY PROTEIN"/>
    <property type="match status" value="1"/>
</dbReference>
<keyword evidence="7 8" id="KW-0472">Membrane</keyword>
<feature type="transmembrane region" description="Helical" evidence="8">
    <location>
        <begin position="101"/>
        <end position="122"/>
    </location>
</feature>
<dbReference type="EMBL" id="UINC01135365">
    <property type="protein sequence ID" value="SVD19461.1"/>
    <property type="molecule type" value="Genomic_DNA"/>
</dbReference>
<dbReference type="AlphaFoldDB" id="A0A382TDJ0"/>
<evidence type="ECO:0000256" key="1">
    <source>
        <dbReference type="ARBA" id="ARBA00004651"/>
    </source>
</evidence>
<feature type="transmembrane region" description="Helical" evidence="8">
    <location>
        <begin position="172"/>
        <end position="190"/>
    </location>
</feature>
<dbReference type="Gene3D" id="1.20.1530.20">
    <property type="match status" value="1"/>
</dbReference>
<keyword evidence="6 8" id="KW-1133">Transmembrane helix</keyword>
<evidence type="ECO:0000256" key="3">
    <source>
        <dbReference type="ARBA" id="ARBA00022448"/>
    </source>
</evidence>